<dbReference type="Proteomes" id="UP000326062">
    <property type="component" value="Chromosome 1"/>
</dbReference>
<organism evidence="7 8">
    <name type="scientific">Muntiacus reevesi</name>
    <name type="common">Reeves' muntjac</name>
    <name type="synonym">Cervus reevesi</name>
    <dbReference type="NCBI Taxonomy" id="9886"/>
    <lineage>
        <taxon>Eukaryota</taxon>
        <taxon>Metazoa</taxon>
        <taxon>Chordata</taxon>
        <taxon>Craniata</taxon>
        <taxon>Vertebrata</taxon>
        <taxon>Euteleostomi</taxon>
        <taxon>Mammalia</taxon>
        <taxon>Eutheria</taxon>
        <taxon>Laurasiatheria</taxon>
        <taxon>Artiodactyla</taxon>
        <taxon>Ruminantia</taxon>
        <taxon>Pecora</taxon>
        <taxon>Cervidae</taxon>
        <taxon>Muntiacinae</taxon>
        <taxon>Muntiacus</taxon>
    </lineage>
</organism>
<evidence type="ECO:0000313" key="8">
    <source>
        <dbReference type="Proteomes" id="UP000326062"/>
    </source>
</evidence>
<comment type="caution">
    <text evidence="7">The sequence shown here is derived from an EMBL/GenBank/DDBJ whole genome shotgun (WGS) entry which is preliminary data.</text>
</comment>
<dbReference type="GO" id="GO:2001311">
    <property type="term" value="P:lysobisphosphatidic acid metabolic process"/>
    <property type="evidence" value="ECO:0007669"/>
    <property type="project" value="TreeGrafter"/>
</dbReference>
<comment type="catalytic activity">
    <reaction evidence="1">
        <text>1-(9Z-octadecenoyl)-sn-glycero-3-phosphate + H2O = 1-(9Z-octadecenoyl)-sn-glycerol + phosphate</text>
        <dbReference type="Rhea" id="RHEA:39835"/>
        <dbReference type="ChEBI" id="CHEBI:15377"/>
        <dbReference type="ChEBI" id="CHEBI:43474"/>
        <dbReference type="ChEBI" id="CHEBI:74544"/>
        <dbReference type="ChEBI" id="CHEBI:75757"/>
    </reaction>
    <physiologicalReaction direction="left-to-right" evidence="1">
        <dbReference type="Rhea" id="RHEA:39836"/>
    </physiologicalReaction>
</comment>
<evidence type="ECO:0000256" key="4">
    <source>
        <dbReference type="ARBA" id="ARBA00033695"/>
    </source>
</evidence>
<dbReference type="InterPro" id="IPR029033">
    <property type="entry name" value="His_PPase_superfam"/>
</dbReference>
<evidence type="ECO:0000256" key="5">
    <source>
        <dbReference type="ARBA" id="ARBA00053526"/>
    </source>
</evidence>
<dbReference type="GO" id="GO:0003993">
    <property type="term" value="F:acid phosphatase activity"/>
    <property type="evidence" value="ECO:0007669"/>
    <property type="project" value="UniProtKB-EC"/>
</dbReference>
<evidence type="ECO:0000313" key="7">
    <source>
        <dbReference type="EMBL" id="KAB0385243.1"/>
    </source>
</evidence>
<dbReference type="InterPro" id="IPR033379">
    <property type="entry name" value="Acid_Pase_AS"/>
</dbReference>
<evidence type="ECO:0000256" key="2">
    <source>
        <dbReference type="ARBA" id="ARBA00005375"/>
    </source>
</evidence>
<proteinExistence type="inferred from homology"/>
<sequence>MISRVFKLRMWAPVGVLTSLTYCLHQRRVALAEPGGADDQNPVDRSLLELKMVQVVFRHGARSPLKPLPQEDQQVEWKPQLIEVPPQTQLDYTVTNLAGGPKPHSPFDSQYRETTLKGGMFAGQLTKVGMEQMFALGERLRKNYVEDIPFLSPTFNPLEVFIRSTNIYRNLESTRCLLAGLFQRQKEGPIIIHTDEASSEVLYPNYQYCWNLQKRTRGRRQAASLQPGISEDLKKVKEGMGIASSDEVDFLVLLDNMAAEQVHNLPSCPTLKRFAWMIEQRAVDTASYILQWEDRESLQMAVGPFLHILESNLLKVVDPATPPSKTRKLYLYAAHDVTLMPLLMTLGIFDHKWPPFAVDLTMELYQHRESKEWFVQLYYRGKEQVPKGCPDRLCPLDKFLNTMSVYTLSPEKYHMLCSEAQVMGLGNGE</sequence>
<evidence type="ECO:0000256" key="6">
    <source>
        <dbReference type="ARBA" id="ARBA00071693"/>
    </source>
</evidence>
<keyword evidence="8" id="KW-1185">Reference proteome</keyword>
<dbReference type="InterPro" id="IPR050645">
    <property type="entry name" value="Histidine_acid_phosphatase"/>
</dbReference>
<dbReference type="PANTHER" id="PTHR11567">
    <property type="entry name" value="ACID PHOSPHATASE-RELATED"/>
    <property type="match status" value="1"/>
</dbReference>
<dbReference type="CDD" id="cd07061">
    <property type="entry name" value="HP_HAP_like"/>
    <property type="match status" value="1"/>
</dbReference>
<dbReference type="AlphaFoldDB" id="A0A5J5N029"/>
<dbReference type="PANTHER" id="PTHR11567:SF202">
    <property type="entry name" value="LYSOPHOSPHATIDIC ACID PHOSPHATASE TYPE 6"/>
    <property type="match status" value="1"/>
</dbReference>
<dbReference type="GO" id="GO:0005739">
    <property type="term" value="C:mitochondrion"/>
    <property type="evidence" value="ECO:0007669"/>
    <property type="project" value="TreeGrafter"/>
</dbReference>
<gene>
    <name evidence="7" type="ORF">FD755_000199</name>
</gene>
<dbReference type="EC" id="3.1.3.2" evidence="3"/>
<name>A0A5J5N029_MUNRE</name>
<dbReference type="FunFam" id="3.40.50.1240:FF:000030">
    <property type="entry name" value="Lysophosphatidic acid phosphatase type 6"/>
    <property type="match status" value="1"/>
</dbReference>
<evidence type="ECO:0000256" key="3">
    <source>
        <dbReference type="ARBA" id="ARBA00012646"/>
    </source>
</evidence>
<dbReference type="EMBL" id="VCEB01000001">
    <property type="protein sequence ID" value="KAB0385243.1"/>
    <property type="molecule type" value="Genomic_DNA"/>
</dbReference>
<comment type="function">
    <text evidence="5">Hydrolyzes lysophosphatidic acid (LPA) containing a medium length fatty acid chain to the corresponding monoacylglycerol. Has highest activity with lysophosphatidic acid containing myristate (C14:0), monounsaturated oleate (C18:1) or palmitate (C16:0), and lower activity with C18:0 and C6:0 lysophosphatidic acid.</text>
</comment>
<dbReference type="PROSITE" id="PS00616">
    <property type="entry name" value="HIS_ACID_PHOSPHAT_1"/>
    <property type="match status" value="1"/>
</dbReference>
<dbReference type="SUPFAM" id="SSF53254">
    <property type="entry name" value="Phosphoglycerate mutase-like"/>
    <property type="match status" value="1"/>
</dbReference>
<comment type="catalytic activity">
    <reaction evidence="4">
        <text>a phosphate monoester + H2O = an alcohol + phosphate</text>
        <dbReference type="Rhea" id="RHEA:15017"/>
        <dbReference type="ChEBI" id="CHEBI:15377"/>
        <dbReference type="ChEBI" id="CHEBI:30879"/>
        <dbReference type="ChEBI" id="CHEBI:43474"/>
        <dbReference type="ChEBI" id="CHEBI:67140"/>
        <dbReference type="EC" id="3.1.3.2"/>
    </reaction>
    <physiologicalReaction direction="left-to-right" evidence="4">
        <dbReference type="Rhea" id="RHEA:15018"/>
    </physiologicalReaction>
</comment>
<dbReference type="GO" id="GO:0052642">
    <property type="term" value="F:lysophosphatidic acid phosphatase activity"/>
    <property type="evidence" value="ECO:0007669"/>
    <property type="project" value="TreeGrafter"/>
</dbReference>
<accession>A0A5J5N029</accession>
<dbReference type="Pfam" id="PF00328">
    <property type="entry name" value="His_Phos_2"/>
    <property type="match status" value="1"/>
</dbReference>
<reference evidence="7 8" key="1">
    <citation type="submission" date="2019-06" db="EMBL/GenBank/DDBJ databases">
        <title>Discovery of a novel chromosome fission-fusion reversal in muntjac.</title>
        <authorList>
            <person name="Mudd A.B."/>
            <person name="Bredeson J.V."/>
            <person name="Baum R."/>
            <person name="Hockemeyer D."/>
            <person name="Rokhsar D.S."/>
        </authorList>
    </citation>
    <scope>NUCLEOTIDE SEQUENCE [LARGE SCALE GENOMIC DNA]</scope>
    <source>
        <strain evidence="7">UCam_UCB_Mr</strain>
        <tissue evidence="7">Fibroblast cell line</tissue>
    </source>
</reference>
<protein>
    <recommendedName>
        <fullName evidence="6">Lysophosphatidic acid phosphatase type 6</fullName>
        <ecNumber evidence="3">3.1.3.2</ecNumber>
    </recommendedName>
</protein>
<dbReference type="Gene3D" id="3.40.50.1240">
    <property type="entry name" value="Phosphoglycerate mutase-like"/>
    <property type="match status" value="1"/>
</dbReference>
<evidence type="ECO:0000256" key="1">
    <source>
        <dbReference type="ARBA" id="ARBA00000235"/>
    </source>
</evidence>
<comment type="similarity">
    <text evidence="2">Belongs to the histidine acid phosphatase family.</text>
</comment>
<dbReference type="InterPro" id="IPR000560">
    <property type="entry name" value="His_Pase_clade-2"/>
</dbReference>